<dbReference type="EMBL" id="BPVZ01000213">
    <property type="protein sequence ID" value="GKV46659.1"/>
    <property type="molecule type" value="Genomic_DNA"/>
</dbReference>
<accession>A0AAV5MCC6</accession>
<gene>
    <name evidence="1" type="ORF">SLEP1_g53636</name>
</gene>
<reference evidence="1 2" key="1">
    <citation type="journal article" date="2021" name="Commun. Biol.">
        <title>The genome of Shorea leprosula (Dipterocarpaceae) highlights the ecological relevance of drought in aseasonal tropical rainforests.</title>
        <authorList>
            <person name="Ng K.K.S."/>
            <person name="Kobayashi M.J."/>
            <person name="Fawcett J.A."/>
            <person name="Hatakeyama M."/>
            <person name="Paape T."/>
            <person name="Ng C.H."/>
            <person name="Ang C.C."/>
            <person name="Tnah L.H."/>
            <person name="Lee C.T."/>
            <person name="Nishiyama T."/>
            <person name="Sese J."/>
            <person name="O'Brien M.J."/>
            <person name="Copetti D."/>
            <person name="Mohd Noor M.I."/>
            <person name="Ong R.C."/>
            <person name="Putra M."/>
            <person name="Sireger I.Z."/>
            <person name="Indrioko S."/>
            <person name="Kosugi Y."/>
            <person name="Izuno A."/>
            <person name="Isagi Y."/>
            <person name="Lee S.L."/>
            <person name="Shimizu K.K."/>
        </authorList>
    </citation>
    <scope>NUCLEOTIDE SEQUENCE [LARGE SCALE GENOMIC DNA]</scope>
    <source>
        <strain evidence="1">214</strain>
    </source>
</reference>
<organism evidence="1 2">
    <name type="scientific">Rubroshorea leprosula</name>
    <dbReference type="NCBI Taxonomy" id="152421"/>
    <lineage>
        <taxon>Eukaryota</taxon>
        <taxon>Viridiplantae</taxon>
        <taxon>Streptophyta</taxon>
        <taxon>Embryophyta</taxon>
        <taxon>Tracheophyta</taxon>
        <taxon>Spermatophyta</taxon>
        <taxon>Magnoliopsida</taxon>
        <taxon>eudicotyledons</taxon>
        <taxon>Gunneridae</taxon>
        <taxon>Pentapetalae</taxon>
        <taxon>rosids</taxon>
        <taxon>malvids</taxon>
        <taxon>Malvales</taxon>
        <taxon>Dipterocarpaceae</taxon>
        <taxon>Rubroshorea</taxon>
    </lineage>
</organism>
<evidence type="ECO:0000313" key="2">
    <source>
        <dbReference type="Proteomes" id="UP001054252"/>
    </source>
</evidence>
<keyword evidence="2" id="KW-1185">Reference proteome</keyword>
<sequence length="46" mass="5430">MALIFYSNPQHFSFLQAIIHPFWEINLACTPHCDVNILPPSYHFQQ</sequence>
<evidence type="ECO:0000313" key="1">
    <source>
        <dbReference type="EMBL" id="GKV46659.1"/>
    </source>
</evidence>
<dbReference type="Proteomes" id="UP001054252">
    <property type="component" value="Unassembled WGS sequence"/>
</dbReference>
<name>A0AAV5MCC6_9ROSI</name>
<proteinExistence type="predicted"/>
<dbReference type="AlphaFoldDB" id="A0AAV5MCC6"/>
<comment type="caution">
    <text evidence="1">The sequence shown here is derived from an EMBL/GenBank/DDBJ whole genome shotgun (WGS) entry which is preliminary data.</text>
</comment>
<protein>
    <submittedName>
        <fullName evidence="1">Uncharacterized protein</fullName>
    </submittedName>
</protein>